<feature type="signal peptide" evidence="8">
    <location>
        <begin position="1"/>
        <end position="27"/>
    </location>
</feature>
<dbReference type="EMBL" id="BBJS01000033">
    <property type="protein sequence ID" value="GAN14241.1"/>
    <property type="molecule type" value="Genomic_DNA"/>
</dbReference>
<evidence type="ECO:0000256" key="5">
    <source>
        <dbReference type="ARBA" id="ARBA00023049"/>
    </source>
</evidence>
<dbReference type="RefSeq" id="WP_007404530.1">
    <property type="nucleotide sequence ID" value="NZ_BBJS01000033.1"/>
</dbReference>
<dbReference type="AlphaFoldDB" id="A0A0C9MUA0"/>
<keyword evidence="4 6" id="KW-0862">Zinc</keyword>
<dbReference type="GO" id="GO:0046872">
    <property type="term" value="F:metal ion binding"/>
    <property type="evidence" value="ECO:0007669"/>
    <property type="project" value="UniProtKB-KW"/>
</dbReference>
<comment type="cofactor">
    <cofactor evidence="6">
        <name>Zn(2+)</name>
        <dbReference type="ChEBI" id="CHEBI:29105"/>
    </cofactor>
    <text evidence="6">Binds 1 zinc ion per subunit.</text>
</comment>
<evidence type="ECO:0000256" key="4">
    <source>
        <dbReference type="ARBA" id="ARBA00022833"/>
    </source>
</evidence>
<dbReference type="Gene3D" id="2.30.42.10">
    <property type="match status" value="1"/>
</dbReference>
<keyword evidence="8" id="KW-0732">Signal</keyword>
<dbReference type="GO" id="GO:0006515">
    <property type="term" value="P:protein quality control for misfolded or incompletely synthesized proteins"/>
    <property type="evidence" value="ECO:0007669"/>
    <property type="project" value="TreeGrafter"/>
</dbReference>
<evidence type="ECO:0000259" key="9">
    <source>
        <dbReference type="PROSITE" id="PS50106"/>
    </source>
</evidence>
<protein>
    <submittedName>
        <fullName evidence="10">DNA, contig: SP633</fullName>
    </submittedName>
</protein>
<keyword evidence="2" id="KW-0479">Metal-binding</keyword>
<dbReference type="InterPro" id="IPR001478">
    <property type="entry name" value="PDZ"/>
</dbReference>
<dbReference type="PROSITE" id="PS50106">
    <property type="entry name" value="PDZ"/>
    <property type="match status" value="1"/>
</dbReference>
<comment type="caution">
    <text evidence="10">The sequence shown here is derived from an EMBL/GenBank/DDBJ whole genome shotgun (WGS) entry which is preliminary data.</text>
</comment>
<keyword evidence="11" id="KW-1185">Reference proteome</keyword>
<name>A0A0C9MUA0_SPHPI</name>
<dbReference type="GO" id="GO:0016020">
    <property type="term" value="C:membrane"/>
    <property type="evidence" value="ECO:0007669"/>
    <property type="project" value="TreeGrafter"/>
</dbReference>
<evidence type="ECO:0000256" key="8">
    <source>
        <dbReference type="SAM" id="SignalP"/>
    </source>
</evidence>
<accession>A0A0C9MUA0</accession>
<evidence type="ECO:0000313" key="10">
    <source>
        <dbReference type="EMBL" id="GAN14241.1"/>
    </source>
</evidence>
<keyword evidence="1 6" id="KW-0645">Protease</keyword>
<dbReference type="Pfam" id="PF01435">
    <property type="entry name" value="Peptidase_M48"/>
    <property type="match status" value="1"/>
</dbReference>
<organism evidence="10 11">
    <name type="scientific">Sphingomonas paucimobilis NBRC 13935</name>
    <dbReference type="NCBI Taxonomy" id="1219050"/>
    <lineage>
        <taxon>Bacteria</taxon>
        <taxon>Pseudomonadati</taxon>
        <taxon>Pseudomonadota</taxon>
        <taxon>Alphaproteobacteria</taxon>
        <taxon>Sphingomonadales</taxon>
        <taxon>Sphingomonadaceae</taxon>
        <taxon>Sphingomonas</taxon>
    </lineage>
</organism>
<dbReference type="Pfam" id="PF17820">
    <property type="entry name" value="PDZ_6"/>
    <property type="match status" value="1"/>
</dbReference>
<reference evidence="10 11" key="1">
    <citation type="submission" date="2014-08" db="EMBL/GenBank/DDBJ databases">
        <title>Whole genome shotgun sequence of Sphingomonas paucimobilis NBRC 13935.</title>
        <authorList>
            <person name="Hosoyama A."/>
            <person name="Hashimoto M."/>
            <person name="Hosoyama Y."/>
            <person name="Noguchi M."/>
            <person name="Uohara A."/>
            <person name="Ohji S."/>
            <person name="Katano-Makiyama Y."/>
            <person name="Ichikawa N."/>
            <person name="Kimura A."/>
            <person name="Yamazoe A."/>
            <person name="Fujita N."/>
        </authorList>
    </citation>
    <scope>NUCLEOTIDE SEQUENCE [LARGE SCALE GENOMIC DNA]</scope>
    <source>
        <strain evidence="10 11">NBRC 13935</strain>
    </source>
</reference>
<dbReference type="SUPFAM" id="SSF50156">
    <property type="entry name" value="PDZ domain-like"/>
    <property type="match status" value="1"/>
</dbReference>
<feature type="domain" description="PDZ" evidence="9">
    <location>
        <begin position="111"/>
        <end position="158"/>
    </location>
</feature>
<evidence type="ECO:0000256" key="2">
    <source>
        <dbReference type="ARBA" id="ARBA00022723"/>
    </source>
</evidence>
<dbReference type="GO" id="GO:0004222">
    <property type="term" value="F:metalloendopeptidase activity"/>
    <property type="evidence" value="ECO:0007669"/>
    <property type="project" value="InterPro"/>
</dbReference>
<dbReference type="GeneID" id="78528593"/>
<evidence type="ECO:0000256" key="3">
    <source>
        <dbReference type="ARBA" id="ARBA00022801"/>
    </source>
</evidence>
<dbReference type="Proteomes" id="UP000032025">
    <property type="component" value="Unassembled WGS sequence"/>
</dbReference>
<evidence type="ECO:0000313" key="11">
    <source>
        <dbReference type="Proteomes" id="UP000032025"/>
    </source>
</evidence>
<dbReference type="CDD" id="cd07342">
    <property type="entry name" value="M48C_Oma1_like"/>
    <property type="match status" value="1"/>
</dbReference>
<dbReference type="InterPro" id="IPR036034">
    <property type="entry name" value="PDZ_sf"/>
</dbReference>
<evidence type="ECO:0000256" key="1">
    <source>
        <dbReference type="ARBA" id="ARBA00022670"/>
    </source>
</evidence>
<dbReference type="InterPro" id="IPR001915">
    <property type="entry name" value="Peptidase_M48"/>
</dbReference>
<dbReference type="InterPro" id="IPR041489">
    <property type="entry name" value="PDZ_6"/>
</dbReference>
<feature type="chain" id="PRO_5002215667" evidence="8">
    <location>
        <begin position="28"/>
        <end position="357"/>
    </location>
</feature>
<dbReference type="PANTHER" id="PTHR22726">
    <property type="entry name" value="METALLOENDOPEPTIDASE OMA1"/>
    <property type="match status" value="1"/>
</dbReference>
<keyword evidence="5 6" id="KW-0482">Metalloprotease</keyword>
<keyword evidence="3 6" id="KW-0378">Hydrolase</keyword>
<dbReference type="InterPro" id="IPR051156">
    <property type="entry name" value="Mito/Outer_Membr_Metalloprot"/>
</dbReference>
<sequence>MSRPFILSSAVIALSAFLFAVPPQAPAAAPVRSVPVAASASAIDTDDAALFGAMRDADLRLATIAWRLATANAPICKDRAPTPGLVIHAIDQYDPAVRKGLPAIFGFEGPIAVEAVVPGSAAAKAGIAANDSIEAVNGRALTVQAAGRERADTATRDAVQRQIAAEPADRPLRLTVLRHGQRRDVTVAAQPGCRSRFEMLMGPGLTASADGDIVQIGSRFFERFDDRMIAVVVGHEFSHNILRHRERLDAAGVKRGLLSEFGRNGRLFRQTETEADLLGVHLMRNAGYDPQDAVRFWREHGGEVDGGIFRSRTHPSSSARADAVAAEIATIPPGAPRPDHPALIDTAETPLGQDNIR</sequence>
<gene>
    <name evidence="10" type="ORF">SP6_33_00440</name>
</gene>
<evidence type="ECO:0000256" key="6">
    <source>
        <dbReference type="RuleBase" id="RU003983"/>
    </source>
</evidence>
<dbReference type="PANTHER" id="PTHR22726:SF18">
    <property type="entry name" value="PEPTIDASE M48 DOMAIN-CONTAINING PROTEIN"/>
    <property type="match status" value="1"/>
</dbReference>
<feature type="region of interest" description="Disordered" evidence="7">
    <location>
        <begin position="331"/>
        <end position="357"/>
    </location>
</feature>
<comment type="similarity">
    <text evidence="6">Belongs to the peptidase M48 family.</text>
</comment>
<evidence type="ECO:0000256" key="7">
    <source>
        <dbReference type="SAM" id="MobiDB-lite"/>
    </source>
</evidence>
<proteinExistence type="inferred from homology"/>